<dbReference type="PROSITE" id="PS00101">
    <property type="entry name" value="HEXAPEP_TRANSFERASES"/>
    <property type="match status" value="1"/>
</dbReference>
<feature type="domain" description="Nucleotidyl transferase" evidence="1">
    <location>
        <begin position="5"/>
        <end position="240"/>
    </location>
</feature>
<dbReference type="Gene3D" id="3.90.550.10">
    <property type="entry name" value="Spore Coat Polysaccharide Biosynthesis Protein SpsA, Chain A"/>
    <property type="match status" value="1"/>
</dbReference>
<dbReference type="STRING" id="1619046.US42_C0011G0020"/>
<gene>
    <name evidence="2" type="ORF">US42_C0011G0020</name>
</gene>
<dbReference type="Gene3D" id="2.160.10.10">
    <property type="entry name" value="Hexapeptide repeat proteins"/>
    <property type="match status" value="1"/>
</dbReference>
<reference evidence="2 3" key="1">
    <citation type="journal article" date="2015" name="Nature">
        <title>rRNA introns, odd ribosomes, and small enigmatic genomes across a large radiation of phyla.</title>
        <authorList>
            <person name="Brown C.T."/>
            <person name="Hug L.A."/>
            <person name="Thomas B.C."/>
            <person name="Sharon I."/>
            <person name="Castelle C.J."/>
            <person name="Singh A."/>
            <person name="Wilkins M.J."/>
            <person name="Williams K.H."/>
            <person name="Banfield J.F."/>
        </authorList>
    </citation>
    <scope>NUCLEOTIDE SEQUENCE [LARGE SCALE GENOMIC DNA]</scope>
</reference>
<dbReference type="Proteomes" id="UP000034849">
    <property type="component" value="Unassembled WGS sequence"/>
</dbReference>
<comment type="caution">
    <text evidence="2">The sequence shown here is derived from an EMBL/GenBank/DDBJ whole genome shotgun (WGS) entry which is preliminary data.</text>
</comment>
<dbReference type="AlphaFoldDB" id="A0A0G0GBE4"/>
<dbReference type="InterPro" id="IPR029044">
    <property type="entry name" value="Nucleotide-diphossugar_trans"/>
</dbReference>
<accession>A0A0G0GBE4</accession>
<dbReference type="InterPro" id="IPR005835">
    <property type="entry name" value="NTP_transferase_dom"/>
</dbReference>
<dbReference type="GO" id="GO:0016740">
    <property type="term" value="F:transferase activity"/>
    <property type="evidence" value="ECO:0007669"/>
    <property type="project" value="UniProtKB-KW"/>
</dbReference>
<dbReference type="PANTHER" id="PTHR42883">
    <property type="entry name" value="GLUCOSE-1-PHOSPHATE THYMIDYLTRANSFERASE"/>
    <property type="match status" value="1"/>
</dbReference>
<dbReference type="Pfam" id="PF00483">
    <property type="entry name" value="NTP_transferase"/>
    <property type="match status" value="1"/>
</dbReference>
<dbReference type="EMBL" id="LBSX01000011">
    <property type="protein sequence ID" value="KKQ27282.1"/>
    <property type="molecule type" value="Genomic_DNA"/>
</dbReference>
<proteinExistence type="predicted"/>
<dbReference type="InterPro" id="IPR018357">
    <property type="entry name" value="Hexapep_transf_CS"/>
</dbReference>
<dbReference type="PANTHER" id="PTHR42883:SF2">
    <property type="entry name" value="THYMIDYLYLTRANSFERASE"/>
    <property type="match status" value="1"/>
</dbReference>
<evidence type="ECO:0000313" key="3">
    <source>
        <dbReference type="Proteomes" id="UP000034849"/>
    </source>
</evidence>
<sequence length="362" mass="39863">MKIKKAILTGGGRATRLFPITTTINKHLLPLANKPMIFHAIERAVEAGVEEIFINTNPGETELQKYIGDGGHWGITIKFFEQTGGPQGIAHVVKQAEKFIGDDPFLFFLSDNIMIGNLKEIVDEFCKSNDDCTLVLSQVPDARHFGVPVFENNKLIDVIEKPTNPPNNFAVTGIYLYGPKVFFKAYDKIEKSARGEYEISSIHSYFLKNNYKVGHKEITGYWKDTGQAEDLLTANRLLLEQMTEGSFPNHGAVDKSAEIKGKVQIGVGSRIGKQVKIQGPVMIGENCVLEDCTIGPNVTIGAGTEVYGANIKDSILLENSLIKVSINITDSLLGKGIKLIKRENGEAEAHRMVLGDKTVIEM</sequence>
<name>A0A0G0GBE4_9BACT</name>
<organism evidence="2 3">
    <name type="scientific">Candidatus Magasanikbacteria bacterium GW2011_GWC2_37_14</name>
    <dbReference type="NCBI Taxonomy" id="1619046"/>
    <lineage>
        <taxon>Bacteria</taxon>
        <taxon>Candidatus Magasanikiibacteriota</taxon>
    </lineage>
</organism>
<evidence type="ECO:0000313" key="2">
    <source>
        <dbReference type="EMBL" id="KKQ27282.1"/>
    </source>
</evidence>
<keyword evidence="2" id="KW-0808">Transferase</keyword>
<evidence type="ECO:0000259" key="1">
    <source>
        <dbReference type="Pfam" id="PF00483"/>
    </source>
</evidence>
<dbReference type="SUPFAM" id="SSF53448">
    <property type="entry name" value="Nucleotide-diphospho-sugar transferases"/>
    <property type="match status" value="1"/>
</dbReference>
<protein>
    <submittedName>
        <fullName evidence="2">Glucose-1-phosphate thymidyltransferase</fullName>
    </submittedName>
</protein>